<keyword evidence="7" id="KW-0479">Metal-binding</keyword>
<keyword evidence="12 16" id="KW-0472">Membrane</keyword>
<evidence type="ECO:0000256" key="3">
    <source>
        <dbReference type="ARBA" id="ARBA00004906"/>
    </source>
</evidence>
<dbReference type="EC" id="2.3.2.27" evidence="4"/>
<dbReference type="SUPFAM" id="SSF57850">
    <property type="entry name" value="RING/U-box"/>
    <property type="match status" value="1"/>
</dbReference>
<comment type="catalytic activity">
    <reaction evidence="1">
        <text>S-ubiquitinyl-[E2 ubiquitin-conjugating enzyme]-L-cysteine + [acceptor protein]-L-lysine = [E2 ubiquitin-conjugating enzyme]-L-cysteine + N(6)-ubiquitinyl-[acceptor protein]-L-lysine.</text>
        <dbReference type="EC" id="2.3.2.27"/>
    </reaction>
</comment>
<evidence type="ECO:0000256" key="12">
    <source>
        <dbReference type="ARBA" id="ARBA00023136"/>
    </source>
</evidence>
<dbReference type="InterPro" id="IPR001841">
    <property type="entry name" value="Znf_RING"/>
</dbReference>
<dbReference type="UniPathway" id="UPA00143"/>
<keyword evidence="11 16" id="KW-1133">Transmembrane helix</keyword>
<comment type="similarity">
    <text evidence="13">Belongs to the RING-type zinc finger family. ATL subfamily.</text>
</comment>
<feature type="region of interest" description="Disordered" evidence="15">
    <location>
        <begin position="181"/>
        <end position="280"/>
    </location>
</feature>
<gene>
    <name evidence="18" type="ORF">AALP_AAs41122U000500</name>
</gene>
<dbReference type="eggNOG" id="KOG0800">
    <property type="taxonomic scope" value="Eukaryota"/>
</dbReference>
<dbReference type="Gramene" id="KFK24197">
    <property type="protein sequence ID" value="KFK24197"/>
    <property type="gene ID" value="AALP_AAs41122U000500"/>
</dbReference>
<comment type="pathway">
    <text evidence="3">Protein modification; protein ubiquitination.</text>
</comment>
<evidence type="ECO:0000256" key="9">
    <source>
        <dbReference type="ARBA" id="ARBA00022786"/>
    </source>
</evidence>
<dbReference type="Pfam" id="PF13639">
    <property type="entry name" value="zf-RING_2"/>
    <property type="match status" value="1"/>
</dbReference>
<dbReference type="OrthoDB" id="8062037at2759"/>
<evidence type="ECO:0000256" key="10">
    <source>
        <dbReference type="ARBA" id="ARBA00022833"/>
    </source>
</evidence>
<accession>A0A087G2U5</accession>
<keyword evidence="10" id="KW-0862">Zinc</keyword>
<feature type="domain" description="RING-type" evidence="17">
    <location>
        <begin position="118"/>
        <end position="160"/>
    </location>
</feature>
<comment type="subcellular location">
    <subcellularLocation>
        <location evidence="2">Membrane</location>
        <topology evidence="2">Single-pass membrane protein</topology>
    </subcellularLocation>
</comment>
<evidence type="ECO:0000256" key="5">
    <source>
        <dbReference type="ARBA" id="ARBA00022679"/>
    </source>
</evidence>
<dbReference type="GO" id="GO:0016020">
    <property type="term" value="C:membrane"/>
    <property type="evidence" value="ECO:0007669"/>
    <property type="project" value="UniProtKB-SubCell"/>
</dbReference>
<evidence type="ECO:0000256" key="11">
    <source>
        <dbReference type="ARBA" id="ARBA00022989"/>
    </source>
</evidence>
<evidence type="ECO:0000256" key="8">
    <source>
        <dbReference type="ARBA" id="ARBA00022771"/>
    </source>
</evidence>
<keyword evidence="6 16" id="KW-0812">Transmembrane</keyword>
<evidence type="ECO:0000256" key="1">
    <source>
        <dbReference type="ARBA" id="ARBA00000900"/>
    </source>
</evidence>
<keyword evidence="9" id="KW-0833">Ubl conjugation pathway</keyword>
<evidence type="ECO:0000256" key="13">
    <source>
        <dbReference type="ARBA" id="ARBA00024209"/>
    </source>
</evidence>
<feature type="transmembrane region" description="Helical" evidence="16">
    <location>
        <begin position="28"/>
        <end position="49"/>
    </location>
</feature>
<dbReference type="CDD" id="cd16461">
    <property type="entry name" value="RING-H2_EL5-like"/>
    <property type="match status" value="1"/>
</dbReference>
<organism evidence="18 19">
    <name type="scientific">Arabis alpina</name>
    <name type="common">Alpine rock-cress</name>
    <dbReference type="NCBI Taxonomy" id="50452"/>
    <lineage>
        <taxon>Eukaryota</taxon>
        <taxon>Viridiplantae</taxon>
        <taxon>Streptophyta</taxon>
        <taxon>Embryophyta</taxon>
        <taxon>Tracheophyta</taxon>
        <taxon>Spermatophyta</taxon>
        <taxon>Magnoliopsida</taxon>
        <taxon>eudicotyledons</taxon>
        <taxon>Gunneridae</taxon>
        <taxon>Pentapetalae</taxon>
        <taxon>rosids</taxon>
        <taxon>malvids</taxon>
        <taxon>Brassicales</taxon>
        <taxon>Brassicaceae</taxon>
        <taxon>Arabideae</taxon>
        <taxon>Arabis</taxon>
    </lineage>
</organism>
<sequence>MSFRDPNPQTKPGPNSDDPVTFSINGRIMLTAIIIILFVVILMVTLHLYSRWYLFRSRRFNLRRSRRAAAFIFFSDPSSTTSSTVTTRGLETSVIKTLPIFTFTASNANANAENAIECAVCLSEFEENESGRVLPNCKHTFHVDCIDMWFHSHSTCPLCRSPVIPIAGDLKTTVEEVAISISDTDPGLRSDPEAGTSEGSRRKPAAIEIPVRNIGESEENDLSRSQSFRSPMSRVMSFTRILSRERRNPSSSSVGLSPVVSPPVTEFDIELGGGRREETC</sequence>
<evidence type="ECO:0000256" key="16">
    <source>
        <dbReference type="SAM" id="Phobius"/>
    </source>
</evidence>
<name>A0A087G2U5_ARAAL</name>
<dbReference type="GO" id="GO:0008270">
    <property type="term" value="F:zinc ion binding"/>
    <property type="evidence" value="ECO:0007669"/>
    <property type="project" value="UniProtKB-KW"/>
</dbReference>
<evidence type="ECO:0000313" key="19">
    <source>
        <dbReference type="Proteomes" id="UP000029120"/>
    </source>
</evidence>
<evidence type="ECO:0000256" key="4">
    <source>
        <dbReference type="ARBA" id="ARBA00012483"/>
    </source>
</evidence>
<dbReference type="AlphaFoldDB" id="A0A087G2U5"/>
<dbReference type="FunFam" id="3.30.40.10:FF:000187">
    <property type="entry name" value="E3 ubiquitin-protein ligase ATL6"/>
    <property type="match status" value="1"/>
</dbReference>
<keyword evidence="8 14" id="KW-0863">Zinc-finger</keyword>
<dbReference type="SMART" id="SM00184">
    <property type="entry name" value="RING"/>
    <property type="match status" value="1"/>
</dbReference>
<reference evidence="19" key="1">
    <citation type="journal article" date="2015" name="Nat. Plants">
        <title>Genome expansion of Arabis alpina linked with retrotransposition and reduced symmetric DNA methylation.</title>
        <authorList>
            <person name="Willing E.M."/>
            <person name="Rawat V."/>
            <person name="Mandakova T."/>
            <person name="Maumus F."/>
            <person name="James G.V."/>
            <person name="Nordstroem K.J."/>
            <person name="Becker C."/>
            <person name="Warthmann N."/>
            <person name="Chica C."/>
            <person name="Szarzynska B."/>
            <person name="Zytnicki M."/>
            <person name="Albani M.C."/>
            <person name="Kiefer C."/>
            <person name="Bergonzi S."/>
            <person name="Castaings L."/>
            <person name="Mateos J.L."/>
            <person name="Berns M.C."/>
            <person name="Bujdoso N."/>
            <person name="Piofczyk T."/>
            <person name="de Lorenzo L."/>
            <person name="Barrero-Sicilia C."/>
            <person name="Mateos I."/>
            <person name="Piednoel M."/>
            <person name="Hagmann J."/>
            <person name="Chen-Min-Tao R."/>
            <person name="Iglesias-Fernandez R."/>
            <person name="Schuster S.C."/>
            <person name="Alonso-Blanco C."/>
            <person name="Roudier F."/>
            <person name="Carbonero P."/>
            <person name="Paz-Ares J."/>
            <person name="Davis S.J."/>
            <person name="Pecinka A."/>
            <person name="Quesneville H."/>
            <person name="Colot V."/>
            <person name="Lysak M.A."/>
            <person name="Weigel D."/>
            <person name="Coupland G."/>
            <person name="Schneeberger K."/>
        </authorList>
    </citation>
    <scope>NUCLEOTIDE SEQUENCE [LARGE SCALE GENOMIC DNA]</scope>
    <source>
        <strain evidence="19">cv. Pajares</strain>
    </source>
</reference>
<dbReference type="Gene3D" id="3.30.40.10">
    <property type="entry name" value="Zinc/RING finger domain, C3HC4 (zinc finger)"/>
    <property type="match status" value="1"/>
</dbReference>
<dbReference type="EMBL" id="KL971274">
    <property type="protein sequence ID" value="KFK24197.1"/>
    <property type="molecule type" value="Genomic_DNA"/>
</dbReference>
<dbReference type="PANTHER" id="PTHR46913:SF1">
    <property type="entry name" value="RING-H2 FINGER PROTEIN ATL16"/>
    <property type="match status" value="1"/>
</dbReference>
<evidence type="ECO:0000256" key="2">
    <source>
        <dbReference type="ARBA" id="ARBA00004167"/>
    </source>
</evidence>
<evidence type="ECO:0000256" key="15">
    <source>
        <dbReference type="SAM" id="MobiDB-lite"/>
    </source>
</evidence>
<keyword evidence="5" id="KW-0808">Transferase</keyword>
<evidence type="ECO:0000256" key="14">
    <source>
        <dbReference type="PROSITE-ProRule" id="PRU00175"/>
    </source>
</evidence>
<dbReference type="GO" id="GO:0061630">
    <property type="term" value="F:ubiquitin protein ligase activity"/>
    <property type="evidence" value="ECO:0007669"/>
    <property type="project" value="UniProtKB-EC"/>
</dbReference>
<protein>
    <recommendedName>
        <fullName evidence="4">RING-type E3 ubiquitin transferase</fullName>
        <ecNumber evidence="4">2.3.2.27</ecNumber>
    </recommendedName>
</protein>
<evidence type="ECO:0000259" key="17">
    <source>
        <dbReference type="PROSITE" id="PS50089"/>
    </source>
</evidence>
<dbReference type="PANTHER" id="PTHR46913">
    <property type="entry name" value="RING-H2 FINGER PROTEIN ATL16"/>
    <property type="match status" value="1"/>
</dbReference>
<keyword evidence="19" id="KW-1185">Reference proteome</keyword>
<feature type="compositionally biased region" description="Low complexity" evidence="15">
    <location>
        <begin position="249"/>
        <end position="264"/>
    </location>
</feature>
<evidence type="ECO:0000256" key="6">
    <source>
        <dbReference type="ARBA" id="ARBA00022692"/>
    </source>
</evidence>
<dbReference type="InterPro" id="IPR044600">
    <property type="entry name" value="ATL1/ATL16-like"/>
</dbReference>
<evidence type="ECO:0000313" key="18">
    <source>
        <dbReference type="EMBL" id="KFK24197.1"/>
    </source>
</evidence>
<dbReference type="InterPro" id="IPR013083">
    <property type="entry name" value="Znf_RING/FYVE/PHD"/>
</dbReference>
<dbReference type="OMA" id="PMSRVIS"/>
<dbReference type="PROSITE" id="PS50089">
    <property type="entry name" value="ZF_RING_2"/>
    <property type="match status" value="1"/>
</dbReference>
<dbReference type="GO" id="GO:0016567">
    <property type="term" value="P:protein ubiquitination"/>
    <property type="evidence" value="ECO:0007669"/>
    <property type="project" value="UniProtKB-UniPathway"/>
</dbReference>
<dbReference type="Proteomes" id="UP000029120">
    <property type="component" value="Unassembled WGS sequence"/>
</dbReference>
<evidence type="ECO:0000256" key="7">
    <source>
        <dbReference type="ARBA" id="ARBA00022723"/>
    </source>
</evidence>
<proteinExistence type="inferred from homology"/>